<reference evidence="2" key="1">
    <citation type="submission" date="2018-02" db="EMBL/GenBank/DDBJ databases">
        <authorList>
            <person name="Cohen D.B."/>
            <person name="Kent A.D."/>
        </authorList>
    </citation>
    <scope>NUCLEOTIDE SEQUENCE</scope>
</reference>
<dbReference type="AlphaFoldDB" id="A0A2N9HS48"/>
<dbReference type="EMBL" id="OIVN01004001">
    <property type="protein sequence ID" value="SPD14858.1"/>
    <property type="molecule type" value="Genomic_DNA"/>
</dbReference>
<sequence>MKTRSQHQISKPKTYTDGTICYPIPKALLAETTSDSDFSEPTCYTSASKSPHWRRAMNLEFDALLKNRTLNLIPSSPSQNLISCKWVFRVKRHADRSIECFKALLVAKGFHQQPGIDYGETYSPVIKPTMVRAVLSIAISAGWSIRQIDIHKAFLHGQLSEEVFMAQPPGYQHPSYPTHVCKLNKAIYGLKQAPRAWFSRLSSRLLQLGFHGSLSDTSLFIYKSKSFTIFILIYVDDIIITCSNLTEIDELLILLQYDFAVKDLGKFNYFLGVEVIPNDHGALLSKQRYILDILKRTNMIEAKPVSSPMASTTSLTAHEAVMIAALLVASAFSWATISYPGVVVPKEWELDPEWNKEPNSNPYIPSKWMAAAWDQEPLQTVKVIEKFLIQRNDRPDDQL</sequence>
<dbReference type="Pfam" id="PF07727">
    <property type="entry name" value="RVT_2"/>
    <property type="match status" value="1"/>
</dbReference>
<gene>
    <name evidence="2" type="ORF">FSB_LOCUS42740</name>
</gene>
<feature type="domain" description="Reverse transcriptase Ty1/copia-type" evidence="1">
    <location>
        <begin position="70"/>
        <end position="310"/>
    </location>
</feature>
<name>A0A2N9HS48_FAGSY</name>
<dbReference type="InterPro" id="IPR013103">
    <property type="entry name" value="RVT_2"/>
</dbReference>
<accession>A0A2N9HS48</accession>
<evidence type="ECO:0000259" key="1">
    <source>
        <dbReference type="Pfam" id="PF07727"/>
    </source>
</evidence>
<proteinExistence type="predicted"/>
<dbReference type="SUPFAM" id="SSF56672">
    <property type="entry name" value="DNA/RNA polymerases"/>
    <property type="match status" value="1"/>
</dbReference>
<dbReference type="InterPro" id="IPR043502">
    <property type="entry name" value="DNA/RNA_pol_sf"/>
</dbReference>
<protein>
    <recommendedName>
        <fullName evidence="1">Reverse transcriptase Ty1/copia-type domain-containing protein</fullName>
    </recommendedName>
</protein>
<organism evidence="2">
    <name type="scientific">Fagus sylvatica</name>
    <name type="common">Beechnut</name>
    <dbReference type="NCBI Taxonomy" id="28930"/>
    <lineage>
        <taxon>Eukaryota</taxon>
        <taxon>Viridiplantae</taxon>
        <taxon>Streptophyta</taxon>
        <taxon>Embryophyta</taxon>
        <taxon>Tracheophyta</taxon>
        <taxon>Spermatophyta</taxon>
        <taxon>Magnoliopsida</taxon>
        <taxon>eudicotyledons</taxon>
        <taxon>Gunneridae</taxon>
        <taxon>Pentapetalae</taxon>
        <taxon>rosids</taxon>
        <taxon>fabids</taxon>
        <taxon>Fagales</taxon>
        <taxon>Fagaceae</taxon>
        <taxon>Fagus</taxon>
    </lineage>
</organism>
<evidence type="ECO:0000313" key="2">
    <source>
        <dbReference type="EMBL" id="SPD14858.1"/>
    </source>
</evidence>